<keyword evidence="3" id="KW-1185">Reference proteome</keyword>
<name>A0A0U2J7Q4_9BACL</name>
<dbReference type="SUPFAM" id="SSF54593">
    <property type="entry name" value="Glyoxalase/Bleomycin resistance protein/Dihydroxybiphenyl dioxygenase"/>
    <property type="match status" value="1"/>
</dbReference>
<dbReference type="PANTHER" id="PTHR36437">
    <property type="entry name" value="GLYOXALASE/BLEOMYCIN RESISTANCE PROTEIN/DIOXYGENASE"/>
    <property type="match status" value="1"/>
</dbReference>
<dbReference type="Proteomes" id="UP000067683">
    <property type="component" value="Chromosome"/>
</dbReference>
<dbReference type="KEGG" id="prt:AUC31_14790"/>
<dbReference type="RefSeq" id="WP_058383088.1">
    <property type="nucleotide sequence ID" value="NZ_CP013659.2"/>
</dbReference>
<accession>A0A0U2J7Q4</accession>
<dbReference type="AlphaFoldDB" id="A0A0U2J7Q4"/>
<evidence type="ECO:0000313" key="3">
    <source>
        <dbReference type="Proteomes" id="UP000067683"/>
    </source>
</evidence>
<dbReference type="OrthoDB" id="9803079at2"/>
<evidence type="ECO:0000259" key="1">
    <source>
        <dbReference type="PROSITE" id="PS51819"/>
    </source>
</evidence>
<evidence type="ECO:0000313" key="2">
    <source>
        <dbReference type="EMBL" id="ALS76386.1"/>
    </source>
</evidence>
<proteinExistence type="predicted"/>
<dbReference type="Gene3D" id="3.10.180.10">
    <property type="entry name" value="2,3-Dihydroxybiphenyl 1,2-Dioxygenase, domain 1"/>
    <property type="match status" value="1"/>
</dbReference>
<feature type="domain" description="VOC" evidence="1">
    <location>
        <begin position="4"/>
        <end position="124"/>
    </location>
</feature>
<dbReference type="InterPro" id="IPR004360">
    <property type="entry name" value="Glyas_Fos-R_dOase_dom"/>
</dbReference>
<dbReference type="PROSITE" id="PS51819">
    <property type="entry name" value="VOC"/>
    <property type="match status" value="1"/>
</dbReference>
<protein>
    <submittedName>
        <fullName evidence="2">Glyoxalase</fullName>
    </submittedName>
</protein>
<dbReference type="EMBL" id="CP013659">
    <property type="protein sequence ID" value="ALS76386.1"/>
    <property type="molecule type" value="Genomic_DNA"/>
</dbReference>
<organism evidence="2 3">
    <name type="scientific">Planococcus rifietoensis</name>
    <dbReference type="NCBI Taxonomy" id="200991"/>
    <lineage>
        <taxon>Bacteria</taxon>
        <taxon>Bacillati</taxon>
        <taxon>Bacillota</taxon>
        <taxon>Bacilli</taxon>
        <taxon>Bacillales</taxon>
        <taxon>Caryophanaceae</taxon>
        <taxon>Planococcus</taxon>
    </lineage>
</organism>
<dbReference type="PANTHER" id="PTHR36437:SF2">
    <property type="entry name" value="GLYOXALASE_BLEOMYCIN RESISTANCE PROTEIN_DIOXYGENASE"/>
    <property type="match status" value="1"/>
</dbReference>
<reference evidence="2" key="1">
    <citation type="submission" date="2016-01" db="EMBL/GenBank/DDBJ databases">
        <title>Complete genome of Planococcus rifietoensis type strain M8.</title>
        <authorList>
            <person name="See-Too W.S."/>
        </authorList>
    </citation>
    <scope>NUCLEOTIDE SEQUENCE [LARGE SCALE GENOMIC DNA]</scope>
    <source>
        <strain evidence="2">M8</strain>
    </source>
</reference>
<gene>
    <name evidence="2" type="ORF">AUC31_14790</name>
</gene>
<dbReference type="InterPro" id="IPR029068">
    <property type="entry name" value="Glyas_Bleomycin-R_OHBP_Dase"/>
</dbReference>
<dbReference type="InterPro" id="IPR037523">
    <property type="entry name" value="VOC_core"/>
</dbReference>
<dbReference type="Pfam" id="PF00903">
    <property type="entry name" value="Glyoxalase"/>
    <property type="match status" value="1"/>
</dbReference>
<dbReference type="STRING" id="200991.AUC31_14790"/>
<sequence length="125" mass="14006">MISKIGQVMVYVRDQEAAVTFWTEKMGFTVLGDKENEGMRWIEIAPSEDAGTSIVLHDKNLLEQMDTGLNLEAPSLLFYANDFEQFRNGLAEKGVTVGDIVEMPTGRTFNFADAEDNYFAVLESN</sequence>